<evidence type="ECO:0000256" key="3">
    <source>
        <dbReference type="ARBA" id="ARBA00022741"/>
    </source>
</evidence>
<evidence type="ECO:0000313" key="9">
    <source>
        <dbReference type="EMBL" id="KAF5827432.1"/>
    </source>
</evidence>
<feature type="region of interest" description="Disordered" evidence="7">
    <location>
        <begin position="419"/>
        <end position="445"/>
    </location>
</feature>
<organism evidence="9 10">
    <name type="scientific">Dunaliella salina</name>
    <name type="common">Green alga</name>
    <name type="synonym">Protococcus salinus</name>
    <dbReference type="NCBI Taxonomy" id="3046"/>
    <lineage>
        <taxon>Eukaryota</taxon>
        <taxon>Viridiplantae</taxon>
        <taxon>Chlorophyta</taxon>
        <taxon>core chlorophytes</taxon>
        <taxon>Chlorophyceae</taxon>
        <taxon>CS clade</taxon>
        <taxon>Chlamydomonadales</taxon>
        <taxon>Dunaliellaceae</taxon>
        <taxon>Dunaliella</taxon>
    </lineage>
</organism>
<keyword evidence="5" id="KW-0472">Membrane</keyword>
<sequence>MMPHNGQPTRIRVGMHTGPAVTGLIGTKLPKYSVFGDTMNTASRMESSCPYGCIQISDSTHALLSGHPFKPTGGVEVKGKGRMDTFIWDPEMEPNYTIPPDVAAAIARAKRRASEAGSQGGFKELLPQLFNPIGSTSMIDENSTGRSLSTTSGATPRMSRDFNRSSGQFQSWGEDLSRKSSMSAPQFPPNQHRGKRLSQSTKSREGAIQDRPARALRRMTKSMPARSQRERPSELEALATLNGTPAPSTPDQQRAAPWPNPQHHHRQQQCRHQQPQHRRQHSLQQQEPQHQQQSHQQQHHHHHYQQQQPPPIAPCDERPPESAAFPISIPHSPHSHHSQFLASPPDSSALYKVGSLSQTDFNPLYTSLGSEEATQGGSGRFSAGGSGRFSAGGSGRFSAGPSNASRAGSHFTGLLKALEQESSRPSPSSRSSKPGGHSTPLGRSGSHATAYVNLCSSPSLECLRHSASFNPAASAAAAAESSRSSPLYSIHPQHSQRRNSKSHLNPSHRRSSSRGKSSPLLLLRSPLPAFSQRGSQRSSQQESSGGAASLEALHHMRSSAFSHKSAPIIFLQPSSAAPSQRSSGGASCVAAHAPPTPASLATSRRRASLGSHSGQRASLSGPGAQAARRHPLLGLLLQHTSPTQAELLLHEHTIAQQARSASDLSAPPISPLSARSPQVPSPAHPG</sequence>
<feature type="compositionally biased region" description="Low complexity" evidence="7">
    <location>
        <begin position="423"/>
        <end position="432"/>
    </location>
</feature>
<comment type="caution">
    <text evidence="9">The sequence shown here is derived from an EMBL/GenBank/DDBJ whole genome shotgun (WGS) entry which is preliminary data.</text>
</comment>
<dbReference type="Gene3D" id="3.30.70.1230">
    <property type="entry name" value="Nucleotide cyclase"/>
    <property type="match status" value="1"/>
</dbReference>
<dbReference type="PROSITE" id="PS50125">
    <property type="entry name" value="GUANYLATE_CYCLASE_2"/>
    <property type="match status" value="1"/>
</dbReference>
<evidence type="ECO:0000259" key="8">
    <source>
        <dbReference type="PROSITE" id="PS50125"/>
    </source>
</evidence>
<feature type="compositionally biased region" description="Gly residues" evidence="7">
    <location>
        <begin position="376"/>
        <end position="387"/>
    </location>
</feature>
<evidence type="ECO:0000256" key="5">
    <source>
        <dbReference type="ARBA" id="ARBA00023136"/>
    </source>
</evidence>
<dbReference type="CDD" id="cd07302">
    <property type="entry name" value="CHD"/>
    <property type="match status" value="1"/>
</dbReference>
<proteinExistence type="predicted"/>
<evidence type="ECO:0000256" key="7">
    <source>
        <dbReference type="SAM" id="MobiDB-lite"/>
    </source>
</evidence>
<keyword evidence="10" id="KW-1185">Reference proteome</keyword>
<feature type="region of interest" description="Disordered" evidence="7">
    <location>
        <begin position="136"/>
        <end position="343"/>
    </location>
</feature>
<evidence type="ECO:0000256" key="4">
    <source>
        <dbReference type="ARBA" id="ARBA00022989"/>
    </source>
</evidence>
<dbReference type="SUPFAM" id="SSF55073">
    <property type="entry name" value="Nucleotide cyclase"/>
    <property type="match status" value="1"/>
</dbReference>
<dbReference type="PANTHER" id="PTHR11920">
    <property type="entry name" value="GUANYLYL CYCLASE"/>
    <property type="match status" value="1"/>
</dbReference>
<feature type="compositionally biased region" description="Low complexity" evidence="7">
    <location>
        <begin position="575"/>
        <end position="587"/>
    </location>
</feature>
<feature type="compositionally biased region" description="Polar residues" evidence="7">
    <location>
        <begin position="136"/>
        <end position="154"/>
    </location>
</feature>
<comment type="subcellular location">
    <subcellularLocation>
        <location evidence="1">Membrane</location>
    </subcellularLocation>
</comment>
<feature type="compositionally biased region" description="Low complexity" evidence="7">
    <location>
        <begin position="282"/>
        <end position="296"/>
    </location>
</feature>
<feature type="compositionally biased region" description="Polar residues" evidence="7">
    <location>
        <begin position="241"/>
        <end position="252"/>
    </location>
</feature>
<reference evidence="9" key="1">
    <citation type="submission" date="2017-08" db="EMBL/GenBank/DDBJ databases">
        <authorList>
            <person name="Polle J.E."/>
            <person name="Barry K."/>
            <person name="Cushman J."/>
            <person name="Schmutz J."/>
            <person name="Tran D."/>
            <person name="Hathwaick L.T."/>
            <person name="Yim W.C."/>
            <person name="Jenkins J."/>
            <person name="Mckie-Krisberg Z.M."/>
            <person name="Prochnik S."/>
            <person name="Lindquist E."/>
            <person name="Dockter R.B."/>
            <person name="Adam C."/>
            <person name="Molina H."/>
            <person name="Bunkerborg J."/>
            <person name="Jin E."/>
            <person name="Buchheim M."/>
            <person name="Magnuson J."/>
        </authorList>
    </citation>
    <scope>NUCLEOTIDE SEQUENCE</scope>
    <source>
        <strain evidence="9">CCAP 19/18</strain>
    </source>
</reference>
<feature type="region of interest" description="Disordered" evidence="7">
    <location>
        <begin position="656"/>
        <end position="686"/>
    </location>
</feature>
<feature type="region of interest" description="Disordered" evidence="7">
    <location>
        <begin position="575"/>
        <end position="625"/>
    </location>
</feature>
<feature type="region of interest" description="Disordered" evidence="7">
    <location>
        <begin position="484"/>
        <end position="520"/>
    </location>
</feature>
<dbReference type="PANTHER" id="PTHR11920:SF335">
    <property type="entry name" value="GUANYLATE CYCLASE"/>
    <property type="match status" value="1"/>
</dbReference>
<dbReference type="InterPro" id="IPR001054">
    <property type="entry name" value="A/G_cyclase"/>
</dbReference>
<feature type="compositionally biased region" description="Basic residues" evidence="7">
    <location>
        <begin position="262"/>
        <end position="281"/>
    </location>
</feature>
<keyword evidence="6" id="KW-0456">Lyase</keyword>
<evidence type="ECO:0000313" key="10">
    <source>
        <dbReference type="Proteomes" id="UP000815325"/>
    </source>
</evidence>
<dbReference type="InterPro" id="IPR029787">
    <property type="entry name" value="Nucleotide_cyclase"/>
</dbReference>
<dbReference type="InterPro" id="IPR050401">
    <property type="entry name" value="Cyclic_nucleotide_synthase"/>
</dbReference>
<evidence type="ECO:0000256" key="1">
    <source>
        <dbReference type="ARBA" id="ARBA00004370"/>
    </source>
</evidence>
<name>A0ABQ7FYJ7_DUNSA</name>
<dbReference type="Proteomes" id="UP000815325">
    <property type="component" value="Unassembled WGS sequence"/>
</dbReference>
<feature type="compositionally biased region" description="Basic residues" evidence="7">
    <location>
        <begin position="494"/>
        <end position="513"/>
    </location>
</feature>
<protein>
    <recommendedName>
        <fullName evidence="8">Guanylate cyclase domain-containing protein</fullName>
    </recommendedName>
</protein>
<feature type="compositionally biased region" description="Basic and acidic residues" evidence="7">
    <location>
        <begin position="202"/>
        <end position="213"/>
    </location>
</feature>
<evidence type="ECO:0000256" key="2">
    <source>
        <dbReference type="ARBA" id="ARBA00022692"/>
    </source>
</evidence>
<accession>A0ABQ7FYJ7</accession>
<keyword evidence="2" id="KW-0812">Transmembrane</keyword>
<dbReference type="Pfam" id="PF00211">
    <property type="entry name" value="Guanylate_cyc"/>
    <property type="match status" value="1"/>
</dbReference>
<gene>
    <name evidence="9" type="ORF">DUNSADRAFT_687</name>
</gene>
<feature type="region of interest" description="Disordered" evidence="7">
    <location>
        <begin position="367"/>
        <end position="387"/>
    </location>
</feature>
<feature type="domain" description="Guanylate cyclase" evidence="8">
    <location>
        <begin position="1"/>
        <end position="46"/>
    </location>
</feature>
<keyword evidence="3" id="KW-0547">Nucleotide-binding</keyword>
<keyword evidence="4" id="KW-1133">Transmembrane helix</keyword>
<evidence type="ECO:0000256" key="6">
    <source>
        <dbReference type="ARBA" id="ARBA00023239"/>
    </source>
</evidence>
<dbReference type="EMBL" id="MU070507">
    <property type="protein sequence ID" value="KAF5827432.1"/>
    <property type="molecule type" value="Genomic_DNA"/>
</dbReference>